<sequence length="217" mass="25595">MDKIFLLRHGMRLDLEDETYWRHYARRPDDTPLSANGIKQALETAEFIKDEGIKHIFASPFFRTLQTANIIAEKLDLKVNIEYGFMEQLAEIWFSAFPEIITQEEAFEIFSNINKDYKSFVMPKFPENISKVDVFERVGKTLEHVFEHYDEPVLIVGHGASVWETTRNLWEKGRATEYPPEEYNQKMCALHKFTFQDGKWELVKSTTDHLSYIDTWS</sequence>
<dbReference type="InterPro" id="IPR013078">
    <property type="entry name" value="His_Pase_superF_clade-1"/>
</dbReference>
<evidence type="ECO:0000313" key="1">
    <source>
        <dbReference type="EMBL" id="MBS4224248.1"/>
    </source>
</evidence>
<dbReference type="PANTHER" id="PTHR16469">
    <property type="entry name" value="UBIQUITIN-ASSOCIATED AND SH3 DOMAIN-CONTAINING BA-RELATED"/>
    <property type="match status" value="1"/>
</dbReference>
<dbReference type="InterPro" id="IPR051710">
    <property type="entry name" value="Phosphatase_SH3-domain"/>
</dbReference>
<comment type="caution">
    <text evidence="1">The sequence shown here is derived from an EMBL/GenBank/DDBJ whole genome shotgun (WGS) entry which is preliminary data.</text>
</comment>
<name>A0A942Z445_9BACI</name>
<dbReference type="SMART" id="SM00855">
    <property type="entry name" value="PGAM"/>
    <property type="match status" value="1"/>
</dbReference>
<keyword evidence="2" id="KW-1185">Reference proteome</keyword>
<protein>
    <submittedName>
        <fullName evidence="1">Histidine phosphatase family protein</fullName>
    </submittedName>
</protein>
<dbReference type="RefSeq" id="WP_213099276.1">
    <property type="nucleotide sequence ID" value="NZ_JAGYPN010000003.1"/>
</dbReference>
<proteinExistence type="predicted"/>
<dbReference type="InterPro" id="IPR029033">
    <property type="entry name" value="His_PPase_superfam"/>
</dbReference>
<dbReference type="Pfam" id="PF00300">
    <property type="entry name" value="His_Phos_1"/>
    <property type="match status" value="1"/>
</dbReference>
<dbReference type="AlphaFoldDB" id="A0A942Z445"/>
<dbReference type="SUPFAM" id="SSF53254">
    <property type="entry name" value="Phosphoglycerate mutase-like"/>
    <property type="match status" value="1"/>
</dbReference>
<dbReference type="EMBL" id="JAGYPN010000003">
    <property type="protein sequence ID" value="MBS4224248.1"/>
    <property type="molecule type" value="Genomic_DNA"/>
</dbReference>
<dbReference type="Gene3D" id="3.40.50.1240">
    <property type="entry name" value="Phosphoglycerate mutase-like"/>
    <property type="match status" value="1"/>
</dbReference>
<dbReference type="Proteomes" id="UP000676456">
    <property type="component" value="Unassembled WGS sequence"/>
</dbReference>
<gene>
    <name evidence="1" type="ORF">KHA91_16125</name>
</gene>
<dbReference type="PANTHER" id="PTHR16469:SF51">
    <property type="entry name" value="TRANSCRIPTION FACTOR TAU 55 KDA SUBUNIT"/>
    <property type="match status" value="1"/>
</dbReference>
<accession>A0A942Z445</accession>
<reference evidence="1 2" key="1">
    <citation type="submission" date="2021-05" db="EMBL/GenBank/DDBJ databases">
        <title>Novel Bacillus species.</title>
        <authorList>
            <person name="Liu G."/>
        </authorList>
    </citation>
    <scope>NUCLEOTIDE SEQUENCE [LARGE SCALE GENOMIC DNA]</scope>
    <source>
        <strain evidence="1 2">FJAT-49682</strain>
    </source>
</reference>
<organism evidence="1 2">
    <name type="scientific">Lederbergia citrea</name>
    <dbReference type="NCBI Taxonomy" id="2833581"/>
    <lineage>
        <taxon>Bacteria</taxon>
        <taxon>Bacillati</taxon>
        <taxon>Bacillota</taxon>
        <taxon>Bacilli</taxon>
        <taxon>Bacillales</taxon>
        <taxon>Bacillaceae</taxon>
        <taxon>Lederbergia</taxon>
    </lineage>
</organism>
<evidence type="ECO:0000313" key="2">
    <source>
        <dbReference type="Proteomes" id="UP000676456"/>
    </source>
</evidence>
<dbReference type="CDD" id="cd07067">
    <property type="entry name" value="HP_PGM_like"/>
    <property type="match status" value="1"/>
</dbReference>